<dbReference type="PANTHER" id="PTHR35332:SF2">
    <property type="entry name" value="REGULATION OF ENOLASE PROTEIN 1"/>
    <property type="match status" value="1"/>
</dbReference>
<dbReference type="Gene3D" id="2.60.120.200">
    <property type="match status" value="1"/>
</dbReference>
<proteinExistence type="predicted"/>
<dbReference type="PANTHER" id="PTHR35332">
    <property type="entry name" value="REGULATION OF ENOLASE PROTEIN 1"/>
    <property type="match status" value="1"/>
</dbReference>
<dbReference type="Pfam" id="PF07081">
    <property type="entry name" value="DUF1349"/>
    <property type="match status" value="1"/>
</dbReference>
<dbReference type="SMR" id="D1BH49"/>
<dbReference type="STRING" id="446469.Sked_18430"/>
<dbReference type="EMBL" id="CP001819">
    <property type="protein sequence ID" value="ACZ21769.1"/>
    <property type="molecule type" value="Genomic_DNA"/>
</dbReference>
<dbReference type="KEGG" id="ske:Sked_18430"/>
<reference evidence="1 2" key="1">
    <citation type="journal article" date="2009" name="Stand. Genomic Sci.">
        <title>Complete genome sequence of Sanguibacter keddieii type strain (ST-74).</title>
        <authorList>
            <person name="Ivanova N."/>
            <person name="Sikorski J."/>
            <person name="Sims D."/>
            <person name="Brettin T."/>
            <person name="Detter J.C."/>
            <person name="Han C."/>
            <person name="Lapidus A."/>
            <person name="Copeland A."/>
            <person name="Glavina Del Rio T."/>
            <person name="Nolan M."/>
            <person name="Chen F."/>
            <person name="Lucas S."/>
            <person name="Tice H."/>
            <person name="Cheng J.F."/>
            <person name="Bruce D."/>
            <person name="Goodwin L."/>
            <person name="Pitluck S."/>
            <person name="Pati A."/>
            <person name="Mavromatis K."/>
            <person name="Chen A."/>
            <person name="Palaniappan K."/>
            <person name="D'haeseleer P."/>
            <person name="Chain P."/>
            <person name="Bristow J."/>
            <person name="Eisen J.A."/>
            <person name="Markowitz V."/>
            <person name="Hugenholtz P."/>
            <person name="Goker M."/>
            <person name="Pukall R."/>
            <person name="Klenk H.P."/>
            <person name="Kyrpides N.C."/>
        </authorList>
    </citation>
    <scope>NUCLEOTIDE SEQUENCE [LARGE SCALE GENOMIC DNA]</scope>
    <source>
        <strain evidence="2">ATCC 51767 / DSM 10542 / NCFB 3025 / ST-74</strain>
    </source>
</reference>
<protein>
    <submittedName>
        <fullName evidence="1">Uncharacterized conserved protein</fullName>
    </submittedName>
</protein>
<evidence type="ECO:0000313" key="2">
    <source>
        <dbReference type="Proteomes" id="UP000000322"/>
    </source>
</evidence>
<dbReference type="InterPro" id="IPR009784">
    <property type="entry name" value="DUF1349"/>
</dbReference>
<sequence>MALHLPGLPALSWAPLEGDALYDDATGTLVLTAAAGVDWSNDPTGGPQQHRAAALGFEPSGDLTLSARVRVDGPRSTFDAGALCVWGDQDHWAKLCFERSPQGDVMVVSVVTDGFSDDCNSTLVAGDEVYLRLSRVGEAWAFHSSLDGITWDFVRVFRLAVPAGATVGFLSQAPMGETCVSRFDQITWREETLGDLRDGR</sequence>
<evidence type="ECO:0000313" key="1">
    <source>
        <dbReference type="EMBL" id="ACZ21769.1"/>
    </source>
</evidence>
<dbReference type="SUPFAM" id="SSF49899">
    <property type="entry name" value="Concanavalin A-like lectins/glucanases"/>
    <property type="match status" value="1"/>
</dbReference>
<gene>
    <name evidence="1" type="ordered locus">Sked_18430</name>
</gene>
<dbReference type="HOGENOM" id="CLU_082825_1_0_11"/>
<dbReference type="RefSeq" id="WP_012866838.1">
    <property type="nucleotide sequence ID" value="NC_013521.1"/>
</dbReference>
<dbReference type="eggNOG" id="COG3506">
    <property type="taxonomic scope" value="Bacteria"/>
</dbReference>
<dbReference type="AlphaFoldDB" id="D1BH49"/>
<accession>D1BH49</accession>
<keyword evidence="2" id="KW-1185">Reference proteome</keyword>
<dbReference type="Proteomes" id="UP000000322">
    <property type="component" value="Chromosome"/>
</dbReference>
<organism evidence="1 2">
    <name type="scientific">Sanguibacter keddieii (strain ATCC 51767 / DSM 10542 / NCFB 3025 / ST-74)</name>
    <dbReference type="NCBI Taxonomy" id="446469"/>
    <lineage>
        <taxon>Bacteria</taxon>
        <taxon>Bacillati</taxon>
        <taxon>Actinomycetota</taxon>
        <taxon>Actinomycetes</taxon>
        <taxon>Micrococcales</taxon>
        <taxon>Sanguibacteraceae</taxon>
        <taxon>Sanguibacter</taxon>
    </lineage>
</organism>
<dbReference type="InterPro" id="IPR013320">
    <property type="entry name" value="ConA-like_dom_sf"/>
</dbReference>
<name>D1BH49_SANKS</name>
<dbReference type="OrthoDB" id="9808724at2"/>